<reference evidence="4 5" key="1">
    <citation type="submission" date="2016-08" db="EMBL/GenBank/DDBJ databases">
        <authorList>
            <person name="Seilhamer J.J."/>
        </authorList>
    </citation>
    <scope>NUCLEOTIDE SEQUENCE [LARGE SCALE GENOMIC DNA]</scope>
    <source>
        <strain evidence="4 5">CFBP4690</strain>
    </source>
</reference>
<dbReference type="InterPro" id="IPR041698">
    <property type="entry name" value="Methyltransf_25"/>
</dbReference>
<dbReference type="SUPFAM" id="SSF53335">
    <property type="entry name" value="S-adenosyl-L-methionine-dependent methyltransferases"/>
    <property type="match status" value="1"/>
</dbReference>
<accession>A0A2S7CSW6</accession>
<evidence type="ECO:0000313" key="3">
    <source>
        <dbReference type="EMBL" id="MFO3705879.1"/>
    </source>
</evidence>
<evidence type="ECO:0000313" key="5">
    <source>
        <dbReference type="Proteomes" id="UP000237872"/>
    </source>
</evidence>
<organism evidence="4 5">
    <name type="scientific">Xanthomonas codiaei</name>
    <dbReference type="NCBI Taxonomy" id="56463"/>
    <lineage>
        <taxon>Bacteria</taxon>
        <taxon>Pseudomonadati</taxon>
        <taxon>Pseudomonadota</taxon>
        <taxon>Gammaproteobacteria</taxon>
        <taxon>Lysobacterales</taxon>
        <taxon>Lysobacteraceae</taxon>
        <taxon>Xanthomonas</taxon>
    </lineage>
</organism>
<dbReference type="OrthoDB" id="5621386at2"/>
<feature type="region of interest" description="Disordered" evidence="1">
    <location>
        <begin position="1"/>
        <end position="26"/>
    </location>
</feature>
<dbReference type="AlphaFoldDB" id="A0A2S7CSW6"/>
<proteinExistence type="predicted"/>
<evidence type="ECO:0000313" key="6">
    <source>
        <dbReference type="Proteomes" id="UP001637990"/>
    </source>
</evidence>
<dbReference type="GO" id="GO:0008168">
    <property type="term" value="F:methyltransferase activity"/>
    <property type="evidence" value="ECO:0007669"/>
    <property type="project" value="UniProtKB-KW"/>
</dbReference>
<dbReference type="CDD" id="cd02440">
    <property type="entry name" value="AdoMet_MTases"/>
    <property type="match status" value="1"/>
</dbReference>
<dbReference type="RefSeq" id="WP_104540602.1">
    <property type="nucleotide sequence ID" value="NZ_JBJGBS010000057.1"/>
</dbReference>
<evidence type="ECO:0000313" key="4">
    <source>
        <dbReference type="EMBL" id="PPU64579.1"/>
    </source>
</evidence>
<keyword evidence="6" id="KW-1185">Reference proteome</keyword>
<protein>
    <submittedName>
        <fullName evidence="4">SAM-dependent methyltransferase</fullName>
        <ecNumber evidence="3">2.1.1.-</ecNumber>
    </submittedName>
</protein>
<dbReference type="Pfam" id="PF13649">
    <property type="entry name" value="Methyltransf_25"/>
    <property type="match status" value="1"/>
</dbReference>
<dbReference type="GO" id="GO:0032259">
    <property type="term" value="P:methylation"/>
    <property type="evidence" value="ECO:0007669"/>
    <property type="project" value="UniProtKB-KW"/>
</dbReference>
<feature type="compositionally biased region" description="Polar residues" evidence="1">
    <location>
        <begin position="7"/>
        <end position="19"/>
    </location>
</feature>
<dbReference type="EMBL" id="MDEC01000009">
    <property type="protein sequence ID" value="PPU64579.1"/>
    <property type="molecule type" value="Genomic_DNA"/>
</dbReference>
<feature type="domain" description="Methyltransferase" evidence="2">
    <location>
        <begin position="145"/>
        <end position="233"/>
    </location>
</feature>
<dbReference type="Proteomes" id="UP000237872">
    <property type="component" value="Unassembled WGS sequence"/>
</dbReference>
<evidence type="ECO:0000259" key="2">
    <source>
        <dbReference type="Pfam" id="PF13649"/>
    </source>
</evidence>
<reference evidence="3 6" key="2">
    <citation type="submission" date="2024-11" db="EMBL/GenBank/DDBJ databases">
        <title>Genome sequencing of Xanthomonas codiaei.</title>
        <authorList>
            <person name="Studholme D.J."/>
        </authorList>
    </citation>
    <scope>NUCLEOTIDE SEQUENCE [LARGE SCALE GENOMIC DNA]</scope>
    <source>
        <strain evidence="3 6">NCPPB 4350</strain>
    </source>
</reference>
<dbReference type="InterPro" id="IPR029063">
    <property type="entry name" value="SAM-dependent_MTases_sf"/>
</dbReference>
<dbReference type="Gene3D" id="3.40.50.150">
    <property type="entry name" value="Vaccinia Virus protein VP39"/>
    <property type="match status" value="1"/>
</dbReference>
<dbReference type="EMBL" id="JBJGBS010000057">
    <property type="protein sequence ID" value="MFO3705879.1"/>
    <property type="molecule type" value="Genomic_DNA"/>
</dbReference>
<comment type="caution">
    <text evidence="4">The sequence shown here is derived from an EMBL/GenBank/DDBJ whole genome shotgun (WGS) entry which is preliminary data.</text>
</comment>
<keyword evidence="4" id="KW-0489">Methyltransferase</keyword>
<name>A0A2S7CSW6_9XANT</name>
<gene>
    <name evidence="3" type="ORF">ACI6Q5_13060</name>
    <name evidence="4" type="ORF">XcodCFBP4690_08910</name>
</gene>
<sequence>MQDNDLHPGQSTSRGQLISHSAEPPPQDEALLQAVRARLRATASGADAHVDELLALVDELWTFALGRFLLINRGLNAEWAHQMVTHPSGTLAKESTPALQYALFESMPSLLATRERFGIFRQQLQALLRPGITLASIPCGWMGELLLLDYRECPGVRLIGIDLDHEALEGARRLASQHGLDGQLSLQLDDAWAPGEAASVDVLTSNGLNIYEPDDERVVALYGRFYERLRPGGTLVTSALTPPPGVSAESPWNLDAVDAEGLRLQTLVLAEIVQVAISFRTHAQTREQLERAGFVDVRFIDDSACAFPTVIARKPAD</sequence>
<keyword evidence="4" id="KW-0808">Transferase</keyword>
<evidence type="ECO:0000256" key="1">
    <source>
        <dbReference type="SAM" id="MobiDB-lite"/>
    </source>
</evidence>
<dbReference type="EC" id="2.1.1.-" evidence="3"/>
<dbReference type="Proteomes" id="UP001637990">
    <property type="component" value="Unassembled WGS sequence"/>
</dbReference>